<protein>
    <submittedName>
        <fullName evidence="1">Uncharacterized protein</fullName>
    </submittedName>
</protein>
<accession>A0A6A5Q8R1</accession>
<evidence type="ECO:0000313" key="1">
    <source>
        <dbReference type="EMBL" id="KAF1911815.1"/>
    </source>
</evidence>
<gene>
    <name evidence="1" type="ORF">BDU57DRAFT_87195</name>
</gene>
<dbReference type="Proteomes" id="UP000800096">
    <property type="component" value="Unassembled WGS sequence"/>
</dbReference>
<sequence length="235" mass="25830">MLPPCTKYASCRITIALVKSHCARSDNVNRPPIYPEFDKRFISTAASTSLGVLFRNDTPRLTIVAGLIGRHSALSFSKRCCLVFTARASQSWRTWHAASSLVYESYFSRAAKSRARMFFRTCAGLYQGLPNTAKRLWLKLSAGSTAVLLLVRPRTRLFLGLFSGPHLRPPIDVGDGPCEQCPSVLRAFGASFQSSHRQLSAKTAWVGILPPLHLSTRETCLRRDAGSPSCLSALG</sequence>
<dbReference type="AlphaFoldDB" id="A0A6A5Q8R1"/>
<reference evidence="1" key="1">
    <citation type="journal article" date="2020" name="Stud. Mycol.">
        <title>101 Dothideomycetes genomes: a test case for predicting lifestyles and emergence of pathogens.</title>
        <authorList>
            <person name="Haridas S."/>
            <person name="Albert R."/>
            <person name="Binder M."/>
            <person name="Bloem J."/>
            <person name="Labutti K."/>
            <person name="Salamov A."/>
            <person name="Andreopoulos B."/>
            <person name="Baker S."/>
            <person name="Barry K."/>
            <person name="Bills G."/>
            <person name="Bluhm B."/>
            <person name="Cannon C."/>
            <person name="Castanera R."/>
            <person name="Culley D."/>
            <person name="Daum C."/>
            <person name="Ezra D."/>
            <person name="Gonzalez J."/>
            <person name="Henrissat B."/>
            <person name="Kuo A."/>
            <person name="Liang C."/>
            <person name="Lipzen A."/>
            <person name="Lutzoni F."/>
            <person name="Magnuson J."/>
            <person name="Mondo S."/>
            <person name="Nolan M."/>
            <person name="Ohm R."/>
            <person name="Pangilinan J."/>
            <person name="Park H.-J."/>
            <person name="Ramirez L."/>
            <person name="Alfaro M."/>
            <person name="Sun H."/>
            <person name="Tritt A."/>
            <person name="Yoshinaga Y."/>
            <person name="Zwiers L.-H."/>
            <person name="Turgeon B."/>
            <person name="Goodwin S."/>
            <person name="Spatafora J."/>
            <person name="Crous P."/>
            <person name="Grigoriev I."/>
        </authorList>
    </citation>
    <scope>NUCLEOTIDE SEQUENCE</scope>
    <source>
        <strain evidence="1">HMLAC05119</strain>
    </source>
</reference>
<proteinExistence type="predicted"/>
<evidence type="ECO:0000313" key="2">
    <source>
        <dbReference type="Proteomes" id="UP000800096"/>
    </source>
</evidence>
<keyword evidence="2" id="KW-1185">Reference proteome</keyword>
<name>A0A6A5Q8R1_AMPQU</name>
<organism evidence="1 2">
    <name type="scientific">Ampelomyces quisqualis</name>
    <name type="common">Powdery mildew agent</name>
    <dbReference type="NCBI Taxonomy" id="50730"/>
    <lineage>
        <taxon>Eukaryota</taxon>
        <taxon>Fungi</taxon>
        <taxon>Dikarya</taxon>
        <taxon>Ascomycota</taxon>
        <taxon>Pezizomycotina</taxon>
        <taxon>Dothideomycetes</taxon>
        <taxon>Pleosporomycetidae</taxon>
        <taxon>Pleosporales</taxon>
        <taxon>Pleosporineae</taxon>
        <taxon>Phaeosphaeriaceae</taxon>
        <taxon>Ampelomyces</taxon>
    </lineage>
</organism>
<dbReference type="EMBL" id="ML979142">
    <property type="protein sequence ID" value="KAF1911815.1"/>
    <property type="molecule type" value="Genomic_DNA"/>
</dbReference>